<evidence type="ECO:0000313" key="2">
    <source>
        <dbReference type="EMBL" id="QRC90676.1"/>
    </source>
</evidence>
<keyword evidence="3" id="KW-1185">Reference proteome</keyword>
<gene>
    <name evidence="2" type="ORF">JI435_400510</name>
</gene>
<evidence type="ECO:0000313" key="3">
    <source>
        <dbReference type="Proteomes" id="UP000663193"/>
    </source>
</evidence>
<evidence type="ECO:0000256" key="1">
    <source>
        <dbReference type="SAM" id="MobiDB-lite"/>
    </source>
</evidence>
<reference evidence="3" key="1">
    <citation type="journal article" date="2021" name="BMC Genomics">
        <title>Chromosome-level genome assembly and manually-curated proteome of model necrotroph Parastagonospora nodorum Sn15 reveals a genome-wide trove of candidate effector homologs, and redundancy of virulence-related functions within an accessory chromosome.</title>
        <authorList>
            <person name="Bertazzoni S."/>
            <person name="Jones D.A.B."/>
            <person name="Phan H.T."/>
            <person name="Tan K.-C."/>
            <person name="Hane J.K."/>
        </authorList>
    </citation>
    <scope>NUCLEOTIDE SEQUENCE [LARGE SCALE GENOMIC DNA]</scope>
    <source>
        <strain evidence="3">SN15 / ATCC MYA-4574 / FGSC 10173)</strain>
    </source>
</reference>
<dbReference type="Proteomes" id="UP000663193">
    <property type="component" value="Chromosome 1"/>
</dbReference>
<proteinExistence type="predicted"/>
<organism evidence="2 3">
    <name type="scientific">Phaeosphaeria nodorum (strain SN15 / ATCC MYA-4574 / FGSC 10173)</name>
    <name type="common">Glume blotch fungus</name>
    <name type="synonym">Parastagonospora nodorum</name>
    <dbReference type="NCBI Taxonomy" id="321614"/>
    <lineage>
        <taxon>Eukaryota</taxon>
        <taxon>Fungi</taxon>
        <taxon>Dikarya</taxon>
        <taxon>Ascomycota</taxon>
        <taxon>Pezizomycotina</taxon>
        <taxon>Dothideomycetes</taxon>
        <taxon>Pleosporomycetidae</taxon>
        <taxon>Pleosporales</taxon>
        <taxon>Pleosporineae</taxon>
        <taxon>Phaeosphaeriaceae</taxon>
        <taxon>Parastagonospora</taxon>
    </lineage>
</organism>
<dbReference type="AlphaFoldDB" id="A0A7U2HVZ3"/>
<accession>A0A7U2HVZ3</accession>
<sequence>MCKYRRTARQSESAKRKKARHHTFVRNLQAGTGIRHTPHKDRRRISVTRVLPFEATVKRAPI</sequence>
<feature type="region of interest" description="Disordered" evidence="1">
    <location>
        <begin position="1"/>
        <end position="21"/>
    </location>
</feature>
<name>A0A7U2HVZ3_PHANO</name>
<dbReference type="EMBL" id="CP069023">
    <property type="protein sequence ID" value="QRC90676.1"/>
    <property type="molecule type" value="Genomic_DNA"/>
</dbReference>
<dbReference type="VEuPathDB" id="FungiDB:JI435_400510"/>
<protein>
    <submittedName>
        <fullName evidence="2">Uncharacterized protein</fullName>
    </submittedName>
</protein>